<evidence type="ECO:0000256" key="6">
    <source>
        <dbReference type="ARBA" id="ARBA00022692"/>
    </source>
</evidence>
<proteinExistence type="inferred from homology"/>
<evidence type="ECO:0000256" key="7">
    <source>
        <dbReference type="ARBA" id="ARBA00022989"/>
    </source>
</evidence>
<dbReference type="GO" id="GO:0016459">
    <property type="term" value="C:myosin complex"/>
    <property type="evidence" value="ECO:0007669"/>
    <property type="project" value="UniProtKB-KW"/>
</dbReference>
<dbReference type="InterPro" id="IPR001609">
    <property type="entry name" value="Myosin_head_motor_dom-like"/>
</dbReference>
<gene>
    <name evidence="19" type="ORF">DASB73_009190</name>
</gene>
<keyword evidence="8 13" id="KW-0518">Myosin</keyword>
<dbReference type="SUPFAM" id="SSF109715">
    <property type="entry name" value="DEK C-terminal domain"/>
    <property type="match status" value="1"/>
</dbReference>
<feature type="transmembrane region" description="Helical" evidence="15">
    <location>
        <begin position="1105"/>
        <end position="1127"/>
    </location>
</feature>
<dbReference type="InterPro" id="IPR036961">
    <property type="entry name" value="Kinesin_motor_dom_sf"/>
</dbReference>
<evidence type="ECO:0000256" key="15">
    <source>
        <dbReference type="SAM" id="Phobius"/>
    </source>
</evidence>
<keyword evidence="20" id="KW-1185">Reference proteome</keyword>
<dbReference type="Pfam" id="PF03142">
    <property type="entry name" value="Chitin_synth_2"/>
    <property type="match status" value="1"/>
</dbReference>
<feature type="transmembrane region" description="Helical" evidence="15">
    <location>
        <begin position="851"/>
        <end position="874"/>
    </location>
</feature>
<dbReference type="Pfam" id="PF00063">
    <property type="entry name" value="Myosin_head"/>
    <property type="match status" value="1"/>
</dbReference>
<evidence type="ECO:0000256" key="9">
    <source>
        <dbReference type="ARBA" id="ARBA00023136"/>
    </source>
</evidence>
<dbReference type="Pfam" id="PF08766">
    <property type="entry name" value="DEK_C"/>
    <property type="match status" value="1"/>
</dbReference>
<dbReference type="InterPro" id="IPR036400">
    <property type="entry name" value="Cyt_B5-like_heme/steroid_sf"/>
</dbReference>
<feature type="compositionally biased region" description="Basic and acidic residues" evidence="14">
    <location>
        <begin position="544"/>
        <end position="558"/>
    </location>
</feature>
<evidence type="ECO:0000256" key="1">
    <source>
        <dbReference type="ARBA" id="ARBA00004651"/>
    </source>
</evidence>
<evidence type="ECO:0000256" key="3">
    <source>
        <dbReference type="ARBA" id="ARBA00022475"/>
    </source>
</evidence>
<dbReference type="InterPro" id="IPR027417">
    <property type="entry name" value="P-loop_NTPase"/>
</dbReference>
<keyword evidence="10 13" id="KW-0505">Motor protein</keyword>
<dbReference type="PROSITE" id="PS51998">
    <property type="entry name" value="DEK_C"/>
    <property type="match status" value="1"/>
</dbReference>
<dbReference type="GO" id="GO:0031505">
    <property type="term" value="P:fungal-type cell wall organization"/>
    <property type="evidence" value="ECO:0007669"/>
    <property type="project" value="TreeGrafter"/>
</dbReference>
<keyword evidence="13" id="KW-0009">Actin-binding</keyword>
<evidence type="ECO:0000256" key="14">
    <source>
        <dbReference type="SAM" id="MobiDB-lite"/>
    </source>
</evidence>
<dbReference type="GO" id="GO:0030428">
    <property type="term" value="C:cell septum"/>
    <property type="evidence" value="ECO:0007669"/>
    <property type="project" value="TreeGrafter"/>
</dbReference>
<dbReference type="InterPro" id="IPR001199">
    <property type="entry name" value="Cyt_B5-like_heme/steroid-bd"/>
</dbReference>
<dbReference type="EC" id="2.4.1.16" evidence="2"/>
<evidence type="ECO:0000256" key="4">
    <source>
        <dbReference type="ARBA" id="ARBA00022676"/>
    </source>
</evidence>
<dbReference type="Gene3D" id="1.20.58.530">
    <property type="match status" value="1"/>
</dbReference>
<dbReference type="SUPFAM" id="SSF53448">
    <property type="entry name" value="Nucleotide-diphospho-sugar transferases"/>
    <property type="match status" value="1"/>
</dbReference>
<keyword evidence="11" id="KW-0325">Glycoprotein</keyword>
<evidence type="ECO:0000259" key="18">
    <source>
        <dbReference type="PROSITE" id="PS51998"/>
    </source>
</evidence>
<dbReference type="Pfam" id="PF00173">
    <property type="entry name" value="Cyt-b5"/>
    <property type="match status" value="1"/>
</dbReference>
<evidence type="ECO:0000256" key="5">
    <source>
        <dbReference type="ARBA" id="ARBA00022679"/>
    </source>
</evidence>
<keyword evidence="4" id="KW-0328">Glycosyltransferase</keyword>
<feature type="binding site" evidence="13">
    <location>
        <begin position="81"/>
        <end position="88"/>
    </location>
    <ligand>
        <name>ATP</name>
        <dbReference type="ChEBI" id="CHEBI:30616"/>
    </ligand>
</feature>
<evidence type="ECO:0000256" key="13">
    <source>
        <dbReference type="PROSITE-ProRule" id="PRU00782"/>
    </source>
</evidence>
<evidence type="ECO:0000313" key="20">
    <source>
        <dbReference type="Proteomes" id="UP001362899"/>
    </source>
</evidence>
<dbReference type="SUPFAM" id="SSF52540">
    <property type="entry name" value="P-loop containing nucleoside triphosphate hydrolases"/>
    <property type="match status" value="1"/>
</dbReference>
<dbReference type="PANTHER" id="PTHR22914:SF45">
    <property type="entry name" value="CHITIN SYNTHASE"/>
    <property type="match status" value="1"/>
</dbReference>
<feature type="domain" description="DEK-C" evidence="18">
    <location>
        <begin position="1686"/>
        <end position="1741"/>
    </location>
</feature>
<dbReference type="InterPro" id="IPR004835">
    <property type="entry name" value="Chitin_synth"/>
</dbReference>
<dbReference type="Gene3D" id="3.10.120.10">
    <property type="entry name" value="Cytochrome b5-like heme/steroid binding domain"/>
    <property type="match status" value="1"/>
</dbReference>
<dbReference type="PROSITE" id="PS50255">
    <property type="entry name" value="CYTOCHROME_B5_2"/>
    <property type="match status" value="1"/>
</dbReference>
<feature type="transmembrane region" description="Helical" evidence="15">
    <location>
        <begin position="1532"/>
        <end position="1551"/>
    </location>
</feature>
<comment type="caution">
    <text evidence="19">The sequence shown here is derived from an EMBL/GenBank/DDBJ whole genome shotgun (WGS) entry which is preliminary data.</text>
</comment>
<evidence type="ECO:0000259" key="17">
    <source>
        <dbReference type="PROSITE" id="PS51456"/>
    </source>
</evidence>
<protein>
    <recommendedName>
        <fullName evidence="2">chitin synthase</fullName>
        <ecNumber evidence="2">2.4.1.16</ecNumber>
    </recommendedName>
</protein>
<feature type="domain" description="Myosin motor" evidence="17">
    <location>
        <begin position="1"/>
        <end position="744"/>
    </location>
</feature>
<dbReference type="PANTHER" id="PTHR22914">
    <property type="entry name" value="CHITIN SYNTHASE"/>
    <property type="match status" value="1"/>
</dbReference>
<dbReference type="GO" id="GO:0003774">
    <property type="term" value="F:cytoskeletal motor activity"/>
    <property type="evidence" value="ECO:0007669"/>
    <property type="project" value="UniProtKB-UniRule"/>
</dbReference>
<keyword evidence="3" id="KW-1003">Cell membrane</keyword>
<evidence type="ECO:0000256" key="8">
    <source>
        <dbReference type="ARBA" id="ARBA00023123"/>
    </source>
</evidence>
<dbReference type="PROSITE" id="PS51456">
    <property type="entry name" value="MYOSIN_MOTOR"/>
    <property type="match status" value="1"/>
</dbReference>
<keyword evidence="13" id="KW-0067">ATP-binding</keyword>
<feature type="region of interest" description="Actin-binding" evidence="13">
    <location>
        <begin position="609"/>
        <end position="631"/>
    </location>
</feature>
<keyword evidence="7 15" id="KW-1133">Transmembrane helix</keyword>
<dbReference type="GO" id="GO:0006031">
    <property type="term" value="P:chitin biosynthetic process"/>
    <property type="evidence" value="ECO:0007669"/>
    <property type="project" value="TreeGrafter"/>
</dbReference>
<organism evidence="19 20">
    <name type="scientific">Starmerella bacillaris</name>
    <name type="common">Yeast</name>
    <name type="synonym">Candida zemplinina</name>
    <dbReference type="NCBI Taxonomy" id="1247836"/>
    <lineage>
        <taxon>Eukaryota</taxon>
        <taxon>Fungi</taxon>
        <taxon>Dikarya</taxon>
        <taxon>Ascomycota</taxon>
        <taxon>Saccharomycotina</taxon>
        <taxon>Dipodascomycetes</taxon>
        <taxon>Dipodascales</taxon>
        <taxon>Trichomonascaceae</taxon>
        <taxon>Starmerella</taxon>
    </lineage>
</organism>
<reference evidence="19 20" key="1">
    <citation type="journal article" date="2023" name="Elife">
        <title>Identification of key yeast species and microbe-microbe interactions impacting larval growth of Drosophila in the wild.</title>
        <authorList>
            <person name="Mure A."/>
            <person name="Sugiura Y."/>
            <person name="Maeda R."/>
            <person name="Honda K."/>
            <person name="Sakurai N."/>
            <person name="Takahashi Y."/>
            <person name="Watada M."/>
            <person name="Katoh T."/>
            <person name="Gotoh A."/>
            <person name="Gotoh Y."/>
            <person name="Taniguchi I."/>
            <person name="Nakamura K."/>
            <person name="Hayashi T."/>
            <person name="Katayama T."/>
            <person name="Uemura T."/>
            <person name="Hattori Y."/>
        </authorList>
    </citation>
    <scope>NUCLEOTIDE SEQUENCE [LARGE SCALE GENOMIC DNA]</scope>
    <source>
        <strain evidence="19 20">SB-73</strain>
    </source>
</reference>
<keyword evidence="6 15" id="KW-0812">Transmembrane</keyword>
<dbReference type="EMBL" id="BTGC01000003">
    <property type="protein sequence ID" value="GMM49961.1"/>
    <property type="molecule type" value="Genomic_DNA"/>
</dbReference>
<evidence type="ECO:0000256" key="12">
    <source>
        <dbReference type="ARBA" id="ARBA00049510"/>
    </source>
</evidence>
<dbReference type="GO" id="GO:0004100">
    <property type="term" value="F:chitin synthase activity"/>
    <property type="evidence" value="ECO:0007669"/>
    <property type="project" value="UniProtKB-EC"/>
</dbReference>
<evidence type="ECO:0000256" key="2">
    <source>
        <dbReference type="ARBA" id="ARBA00012543"/>
    </source>
</evidence>
<feature type="region of interest" description="Disordered" evidence="14">
    <location>
        <begin position="544"/>
        <end position="565"/>
    </location>
</feature>
<dbReference type="Gene3D" id="1.10.10.820">
    <property type="match status" value="1"/>
</dbReference>
<dbReference type="Gene3D" id="1.20.120.720">
    <property type="entry name" value="Myosin VI head, motor domain, U50 subdomain"/>
    <property type="match status" value="1"/>
</dbReference>
<comment type="subcellular location">
    <subcellularLocation>
        <location evidence="1">Cell membrane</location>
        <topology evidence="1">Multi-pass membrane protein</topology>
    </subcellularLocation>
</comment>
<name>A0AAV5RHA6_STABA</name>
<evidence type="ECO:0000256" key="10">
    <source>
        <dbReference type="ARBA" id="ARBA00023175"/>
    </source>
</evidence>
<dbReference type="InterPro" id="IPR014876">
    <property type="entry name" value="DEK_C"/>
</dbReference>
<comment type="catalytic activity">
    <reaction evidence="12">
        <text>[(1-&gt;4)-N-acetyl-beta-D-glucosaminyl](n) + UDP-N-acetyl-alpha-D-glucosamine = [(1-&gt;4)-N-acetyl-beta-D-glucosaminyl](n+1) + UDP + H(+)</text>
        <dbReference type="Rhea" id="RHEA:16637"/>
        <dbReference type="Rhea" id="RHEA-COMP:9593"/>
        <dbReference type="Rhea" id="RHEA-COMP:9595"/>
        <dbReference type="ChEBI" id="CHEBI:15378"/>
        <dbReference type="ChEBI" id="CHEBI:17029"/>
        <dbReference type="ChEBI" id="CHEBI:57705"/>
        <dbReference type="ChEBI" id="CHEBI:58223"/>
        <dbReference type="EC" id="2.4.1.16"/>
    </reaction>
    <physiologicalReaction direction="left-to-right" evidence="12">
        <dbReference type="Rhea" id="RHEA:16638"/>
    </physiologicalReaction>
</comment>
<feature type="transmembrane region" description="Helical" evidence="15">
    <location>
        <begin position="1497"/>
        <end position="1520"/>
    </location>
</feature>
<evidence type="ECO:0000256" key="11">
    <source>
        <dbReference type="ARBA" id="ARBA00023180"/>
    </source>
</evidence>
<dbReference type="GO" id="GO:0005524">
    <property type="term" value="F:ATP binding"/>
    <property type="evidence" value="ECO:0007669"/>
    <property type="project" value="UniProtKB-UniRule"/>
</dbReference>
<evidence type="ECO:0000313" key="19">
    <source>
        <dbReference type="EMBL" id="GMM49961.1"/>
    </source>
</evidence>
<dbReference type="InterPro" id="IPR029044">
    <property type="entry name" value="Nucleotide-diphossugar_trans"/>
</dbReference>
<feature type="domain" description="Cytochrome b5 heme-binding" evidence="16">
    <location>
        <begin position="878"/>
        <end position="938"/>
    </location>
</feature>
<dbReference type="PRINTS" id="PR00193">
    <property type="entry name" value="MYOSINHEAVY"/>
</dbReference>
<dbReference type="Gene3D" id="3.40.850.10">
    <property type="entry name" value="Kinesin motor domain"/>
    <property type="match status" value="1"/>
</dbReference>
<dbReference type="SUPFAM" id="SSF55856">
    <property type="entry name" value="Cytochrome b5-like heme/steroid binding domain"/>
    <property type="match status" value="1"/>
</dbReference>
<accession>A0AAV5RHA6</accession>
<dbReference type="GO" id="GO:0003779">
    <property type="term" value="F:actin binding"/>
    <property type="evidence" value="ECO:0007669"/>
    <property type="project" value="UniProtKB-KW"/>
</dbReference>
<evidence type="ECO:0000259" key="16">
    <source>
        <dbReference type="PROSITE" id="PS50255"/>
    </source>
</evidence>
<dbReference type="SMART" id="SM01117">
    <property type="entry name" value="Cyt-b5"/>
    <property type="match status" value="2"/>
</dbReference>
<dbReference type="SMART" id="SM00242">
    <property type="entry name" value="MYSc"/>
    <property type="match status" value="1"/>
</dbReference>
<dbReference type="Gene3D" id="1.10.10.60">
    <property type="entry name" value="Homeodomain-like"/>
    <property type="match status" value="1"/>
</dbReference>
<dbReference type="Proteomes" id="UP001362899">
    <property type="component" value="Unassembled WGS sequence"/>
</dbReference>
<feature type="transmembrane region" description="Helical" evidence="15">
    <location>
        <begin position="1563"/>
        <end position="1583"/>
    </location>
</feature>
<keyword evidence="9 15" id="KW-0472">Membrane</keyword>
<dbReference type="GO" id="GO:0005886">
    <property type="term" value="C:plasma membrane"/>
    <property type="evidence" value="ECO:0007669"/>
    <property type="project" value="UniProtKB-SubCell"/>
</dbReference>
<keyword evidence="5" id="KW-0808">Transferase</keyword>
<keyword evidence="13" id="KW-0547">Nucleotide-binding</keyword>
<comment type="similarity">
    <text evidence="13">Belongs to the TRAFAC class myosin-kinesin ATPase superfamily. Myosin family.</text>
</comment>
<sequence>MADLSLLPQAALTERGITAHIASRFHQGMPFCTISSRTLVAVNTFTGSLDVNQVQVYQDLATRVQNRMSSKLENQCVVFLGESGSGKTESAESLLASLLTLAGNPLSTRVRSVQPILEAFSTAKTLNSPHASRAGLIKELQYDSEANLVGFALCDFRLERQRVTRVNTNERNYQVFYYMVNGLSVQERKHLQLENRSFRFLGHFSQMHLSGVDDRQKFKQLKLAMYSLNFSRPDVANIFQILAAILHLGEIKLRDAAHDASIAPTAAVQVVNTDVLELIAQFLGVPTDVLVTSIISKTVTVNNDRFTVVLDQKGARAEADSLARMLYTMLFSHITDRINQELALDTHSPTTAATISLADFPGFQPSTPLLGTSPRDSQTPHLDKLLNNCANEMWYNYMVHVYFRAPQDLLESEDVNVPPSEYFDNAETVKILAKPHAGALAVVNEYARRDRDAWALRDSLARRFPNSNIVNVSDDKFVVNHFAGESAYSIAGLLSSAQESISTDVIGLFVQYSSNEFLKRVFSSSIVVDSTLDSTVVEAHISSEPRRQLSTRDTRDGPVRTGTVQRSGTLRYDPRMRRRLSNPGLAREKQGRVREKKRVSGVISYVYALDEAIDSLESANAYFVLCLKPNDARLVSSLDARCVRQQVSALGIPELALRTKNTDLSMFMPFAEFLRLQHMHGDEDTGLDPDFGNNTVSEKETETDRIKAIKIIDAKGWLARDAVAGVTGVFLSESAWIALVDPHFRFVDEAAAKFQNAKGGLDDFDYSSNLESTNLAGGFGNMFSYMPKRRDVIEHASDIPYDTVDFTAPPRQSRERKTWLAIVWMYTWWYPTMFIRGTFASVKLAWREKLAINMIIWGICAGSMIILIGLPYFICPLQNILSTAELEGYSYQNNPDHVYVAIRGLIYDITKFASTHFPSIVPRTQILAYGGKDASDLFPVPVSDVCSLVTNNKIVIGDPSNYTDTNAAYHDFRAITSDYRPDWYLSHMSYFGLHYFKSFLGFTPEAMRNLVTKKSLAIFSLDGYVFDVTDYVNGNMFNADDSSETVSFFNSTVVDLIQRNLGQDISSKFKKLGLNESTIFETKRCLHNLFLYGKLDTQGSARCLFARYLLLAITCFVVLVIGIKFIAALQFGGYEYPDDLDRFVICQVPVYTEDESSLRRAIDSLTRTKYDDKRKLLVVICDGMIVGAGNEKPTPRIVLDILGHPIDADPPAKSFESLGEGDNQLNYGKIYTGLYETGGHIVPYMVIVKVGKATEVFRPGNRGKRDSQLILMRFFNRVHYNTPMNPLELEMYHQMQDIIGVPPAYYQFLMQVDADTEVSRESLSQLMGKMVRDTHIQAICGETELSNAKESITTMMQVYEYYISHNLSKAFESLFGTVTCLPGCFSLYRLFEEDSGRPLLVSHPVLEHYSENNVRTLHMKNLLQLGEDRYLTTLLLKYNPRFSTKFLRHAHAYTIAPDSWQVLLSQRRRWINSTVHNMVELTPMNQMCGFCCFSMRFMVLVDLFSTFIQPCTLAYIAYLIYLCSTRGGTVPWSSIALLLAVYGLQIIIFVLRLKWEMIGWMFVYLLALPVHSLILPLYSFWYMDDFSWGNTRMVVGEKGKKVLVNDEGEFDPNDIPRRTWQDYQSERWNNKDATPFGDAHKVSRRDSDTLSLAPTVQALNDPFRDTIVQETDSIAESALSAPFASQPSDYELTAAIRDILAKSDLSQVTKRSVRKQLEQRYGISLNNRKEYISWAIEGILSTEL</sequence>